<gene>
    <name evidence="2" type="ORF">CLV44_107133</name>
</gene>
<dbReference type="SUPFAM" id="SSF158452">
    <property type="entry name" value="YqcC-like"/>
    <property type="match status" value="1"/>
</dbReference>
<dbReference type="PIRSF" id="PIRSF006257">
    <property type="entry name" value="UCP006257"/>
    <property type="match status" value="1"/>
</dbReference>
<dbReference type="EMBL" id="PYGI01000007">
    <property type="protein sequence ID" value="PSL14682.1"/>
    <property type="molecule type" value="Genomic_DNA"/>
</dbReference>
<accession>A0A2P8EYY6</accession>
<keyword evidence="3" id="KW-1185">Reference proteome</keyword>
<dbReference type="GO" id="GO:0044010">
    <property type="term" value="P:single-species biofilm formation"/>
    <property type="evidence" value="ECO:0007669"/>
    <property type="project" value="TreeGrafter"/>
</dbReference>
<comment type="caution">
    <text evidence="2">The sequence shown here is derived from an EMBL/GenBank/DDBJ whole genome shotgun (WGS) entry which is preliminary data.</text>
</comment>
<name>A0A2P8EYY6_9GAMM</name>
<dbReference type="Gene3D" id="1.20.1440.40">
    <property type="entry name" value="YqcC-like"/>
    <property type="match status" value="1"/>
</dbReference>
<dbReference type="InterPro" id="IPR007384">
    <property type="entry name" value="UCP006257"/>
</dbReference>
<evidence type="ECO:0000313" key="2">
    <source>
        <dbReference type="EMBL" id="PSL14682.1"/>
    </source>
</evidence>
<evidence type="ECO:0000259" key="1">
    <source>
        <dbReference type="Pfam" id="PF04287"/>
    </source>
</evidence>
<protein>
    <submittedName>
        <fullName evidence="2">Uncharacterized protein YqcC (DUF446 family)</fullName>
    </submittedName>
</protein>
<feature type="domain" description="YqcC-like" evidence="1">
    <location>
        <begin position="7"/>
        <end position="101"/>
    </location>
</feature>
<dbReference type="Pfam" id="PF04287">
    <property type="entry name" value="DUF446"/>
    <property type="match status" value="1"/>
</dbReference>
<dbReference type="PANTHER" id="PTHR39586">
    <property type="entry name" value="CYTOPLASMIC PROTEIN-RELATED"/>
    <property type="match status" value="1"/>
</dbReference>
<organism evidence="2 3">
    <name type="scientific">Marinobacterium halophilum</name>
    <dbReference type="NCBI Taxonomy" id="267374"/>
    <lineage>
        <taxon>Bacteria</taxon>
        <taxon>Pseudomonadati</taxon>
        <taxon>Pseudomonadota</taxon>
        <taxon>Gammaproteobacteria</taxon>
        <taxon>Oceanospirillales</taxon>
        <taxon>Oceanospirillaceae</taxon>
        <taxon>Marinobacterium</taxon>
    </lineage>
</organism>
<dbReference type="InterPro" id="IPR036814">
    <property type="entry name" value="YqcC-like_sf"/>
</dbReference>
<proteinExistence type="predicted"/>
<dbReference type="AlphaFoldDB" id="A0A2P8EYY6"/>
<evidence type="ECO:0000313" key="3">
    <source>
        <dbReference type="Proteomes" id="UP000242133"/>
    </source>
</evidence>
<sequence>MSQHQQVSALLIEIRSEMQNIGLWQQQPPAPEALASTQPFCVDTLDFNEWVQWLLLPRLEMMIQQQLPLPQNSEIVPMAEEVFKQMREDTRHLIALIGQLDMQLRVHH</sequence>
<dbReference type="OrthoDB" id="8794567at2"/>
<dbReference type="RefSeq" id="WP_106591324.1">
    <property type="nucleotide sequence ID" value="NZ_PYGI01000007.1"/>
</dbReference>
<reference evidence="2 3" key="1">
    <citation type="submission" date="2018-03" db="EMBL/GenBank/DDBJ databases">
        <title>Genomic Encyclopedia of Archaeal and Bacterial Type Strains, Phase II (KMG-II): from individual species to whole genera.</title>
        <authorList>
            <person name="Goeker M."/>
        </authorList>
    </citation>
    <scope>NUCLEOTIDE SEQUENCE [LARGE SCALE GENOMIC DNA]</scope>
    <source>
        <strain evidence="2 3">DSM 17586</strain>
    </source>
</reference>
<dbReference type="Proteomes" id="UP000242133">
    <property type="component" value="Unassembled WGS sequence"/>
</dbReference>
<dbReference type="InterPro" id="IPR023376">
    <property type="entry name" value="YqcC-like_dom"/>
</dbReference>
<dbReference type="PANTHER" id="PTHR39586:SF1">
    <property type="entry name" value="CYTOPLASMIC PROTEIN"/>
    <property type="match status" value="1"/>
</dbReference>